<organism evidence="6 7">
    <name type="scientific">Gossypium barbadense</name>
    <name type="common">Sea Island cotton</name>
    <name type="synonym">Hibiscus barbadensis</name>
    <dbReference type="NCBI Taxonomy" id="3634"/>
    <lineage>
        <taxon>Eukaryota</taxon>
        <taxon>Viridiplantae</taxon>
        <taxon>Streptophyta</taxon>
        <taxon>Embryophyta</taxon>
        <taxon>Tracheophyta</taxon>
        <taxon>Spermatophyta</taxon>
        <taxon>Magnoliopsida</taxon>
        <taxon>eudicotyledons</taxon>
        <taxon>Gunneridae</taxon>
        <taxon>Pentapetalae</taxon>
        <taxon>rosids</taxon>
        <taxon>malvids</taxon>
        <taxon>Malvales</taxon>
        <taxon>Malvaceae</taxon>
        <taxon>Malvoideae</taxon>
        <taxon>Gossypium</taxon>
    </lineage>
</organism>
<keyword evidence="4" id="KW-0067">ATP-binding</keyword>
<dbReference type="EMBL" id="KZ664479">
    <property type="protein sequence ID" value="PPS05312.1"/>
    <property type="molecule type" value="Genomic_DNA"/>
</dbReference>
<evidence type="ECO:0000259" key="5">
    <source>
        <dbReference type="PROSITE" id="PS50011"/>
    </source>
</evidence>
<evidence type="ECO:0000256" key="2">
    <source>
        <dbReference type="ARBA" id="ARBA00022741"/>
    </source>
</evidence>
<dbReference type="GO" id="GO:0005524">
    <property type="term" value="F:ATP binding"/>
    <property type="evidence" value="ECO:0007669"/>
    <property type="project" value="UniProtKB-KW"/>
</dbReference>
<evidence type="ECO:0000256" key="4">
    <source>
        <dbReference type="ARBA" id="ARBA00022840"/>
    </source>
</evidence>
<gene>
    <name evidence="6" type="ORF">GOBAR_AA15351</name>
</gene>
<dbReference type="InterPro" id="IPR000719">
    <property type="entry name" value="Prot_kinase_dom"/>
</dbReference>
<dbReference type="InterPro" id="IPR052059">
    <property type="entry name" value="CR_Ser/Thr_kinase"/>
</dbReference>
<dbReference type="GO" id="GO:0004672">
    <property type="term" value="F:protein kinase activity"/>
    <property type="evidence" value="ECO:0007669"/>
    <property type="project" value="InterPro"/>
</dbReference>
<dbReference type="InterPro" id="IPR001245">
    <property type="entry name" value="Ser-Thr/Tyr_kinase_cat_dom"/>
</dbReference>
<protein>
    <recommendedName>
        <fullName evidence="5">Protein kinase domain-containing protein</fullName>
    </recommendedName>
</protein>
<sequence length="97" mass="10770">MSSELFLACIMYMSTFGVLRDGTQVAIKKLSAESKQGSNEFLTEIDMISNIRHTNLVELIGCCVEDSHRALVYEYLENNSLASVLLSKYISPSSLNS</sequence>
<evidence type="ECO:0000256" key="1">
    <source>
        <dbReference type="ARBA" id="ARBA00022679"/>
    </source>
</evidence>
<dbReference type="Gene3D" id="3.30.200.20">
    <property type="entry name" value="Phosphorylase Kinase, domain 1"/>
    <property type="match status" value="1"/>
</dbReference>
<evidence type="ECO:0000313" key="7">
    <source>
        <dbReference type="Proteomes" id="UP000239757"/>
    </source>
</evidence>
<dbReference type="PANTHER" id="PTHR47973">
    <property type="entry name" value="CYSTEINE-RICH RECEPTOR-LIKE PROTEIN KINASE 3"/>
    <property type="match status" value="1"/>
</dbReference>
<accession>A0A2P5XPQ4</accession>
<reference evidence="6 7" key="1">
    <citation type="submission" date="2015-01" db="EMBL/GenBank/DDBJ databases">
        <title>Genome of allotetraploid Gossypium barbadense reveals genomic plasticity and fiber elongation in cotton evolution.</title>
        <authorList>
            <person name="Chen X."/>
            <person name="Liu X."/>
            <person name="Zhao B."/>
            <person name="Zheng H."/>
            <person name="Hu Y."/>
            <person name="Lu G."/>
            <person name="Yang C."/>
            <person name="Chen J."/>
            <person name="Shan C."/>
            <person name="Zhang L."/>
            <person name="Zhou Y."/>
            <person name="Wang L."/>
            <person name="Guo W."/>
            <person name="Bai Y."/>
            <person name="Ruan J."/>
            <person name="Shangguan X."/>
            <person name="Mao Y."/>
            <person name="Jiang J."/>
            <person name="Zhu Y."/>
            <person name="Lei J."/>
            <person name="Kang H."/>
            <person name="Chen S."/>
            <person name="He X."/>
            <person name="Wang R."/>
            <person name="Wang Y."/>
            <person name="Chen J."/>
            <person name="Wang L."/>
            <person name="Yu S."/>
            <person name="Wang B."/>
            <person name="Wei J."/>
            <person name="Song S."/>
            <person name="Lu X."/>
            <person name="Gao Z."/>
            <person name="Gu W."/>
            <person name="Deng X."/>
            <person name="Ma D."/>
            <person name="Wang S."/>
            <person name="Liang W."/>
            <person name="Fang L."/>
            <person name="Cai C."/>
            <person name="Zhu X."/>
            <person name="Zhou B."/>
            <person name="Zhang Y."/>
            <person name="Chen Z."/>
            <person name="Xu S."/>
            <person name="Zhu R."/>
            <person name="Wang S."/>
            <person name="Zhang T."/>
            <person name="Zhao G."/>
        </authorList>
    </citation>
    <scope>NUCLEOTIDE SEQUENCE [LARGE SCALE GENOMIC DNA]</scope>
    <source>
        <strain evidence="7">cv. Xinhai21</strain>
        <tissue evidence="6">Leaf</tissue>
    </source>
</reference>
<dbReference type="Pfam" id="PF07714">
    <property type="entry name" value="PK_Tyr_Ser-Thr"/>
    <property type="match status" value="1"/>
</dbReference>
<dbReference type="AlphaFoldDB" id="A0A2P5XPQ4"/>
<dbReference type="OrthoDB" id="8891264at2759"/>
<feature type="domain" description="Protein kinase" evidence="5">
    <location>
        <begin position="1"/>
        <end position="97"/>
    </location>
</feature>
<evidence type="ECO:0000256" key="3">
    <source>
        <dbReference type="ARBA" id="ARBA00022777"/>
    </source>
</evidence>
<dbReference type="InterPro" id="IPR011009">
    <property type="entry name" value="Kinase-like_dom_sf"/>
</dbReference>
<evidence type="ECO:0000313" key="6">
    <source>
        <dbReference type="EMBL" id="PPS05312.1"/>
    </source>
</evidence>
<proteinExistence type="predicted"/>
<dbReference type="PROSITE" id="PS50011">
    <property type="entry name" value="PROTEIN_KINASE_DOM"/>
    <property type="match status" value="1"/>
</dbReference>
<dbReference type="SUPFAM" id="SSF56112">
    <property type="entry name" value="Protein kinase-like (PK-like)"/>
    <property type="match status" value="1"/>
</dbReference>
<keyword evidence="2" id="KW-0547">Nucleotide-binding</keyword>
<dbReference type="Proteomes" id="UP000239757">
    <property type="component" value="Unassembled WGS sequence"/>
</dbReference>
<keyword evidence="1" id="KW-0808">Transferase</keyword>
<keyword evidence="3" id="KW-0418">Kinase</keyword>
<name>A0A2P5XPQ4_GOSBA</name>